<evidence type="ECO:0000256" key="7">
    <source>
        <dbReference type="ARBA" id="ARBA00023027"/>
    </source>
</evidence>
<comment type="similarity">
    <text evidence="1">Belongs to the DapB family.</text>
</comment>
<dbReference type="PANTHER" id="PTHR20836:SF0">
    <property type="entry name" value="4-HYDROXY-TETRAHYDRODIPICOLINATE REDUCTASE 1, CHLOROPLASTIC-RELATED"/>
    <property type="match status" value="1"/>
</dbReference>
<proteinExistence type="inferred from homology"/>
<keyword evidence="6" id="KW-0560">Oxidoreductase</keyword>
<dbReference type="EMBL" id="CAXAMM010029681">
    <property type="protein sequence ID" value="CAK9065141.1"/>
    <property type="molecule type" value="Genomic_DNA"/>
</dbReference>
<evidence type="ECO:0000256" key="12">
    <source>
        <dbReference type="ARBA" id="ARBA00049396"/>
    </source>
</evidence>
<dbReference type="InterPro" id="IPR011008">
    <property type="entry name" value="Dimeric_a/b-barrel"/>
</dbReference>
<comment type="catalytic activity">
    <reaction evidence="11">
        <text>(S)-2,3,4,5-tetrahydrodipicolinate + NADP(+) + H2O = (2S,4S)-4-hydroxy-2,3,4,5-tetrahydrodipicolinate + NADPH + H(+)</text>
        <dbReference type="Rhea" id="RHEA:35331"/>
        <dbReference type="ChEBI" id="CHEBI:15377"/>
        <dbReference type="ChEBI" id="CHEBI:15378"/>
        <dbReference type="ChEBI" id="CHEBI:16845"/>
        <dbReference type="ChEBI" id="CHEBI:57783"/>
        <dbReference type="ChEBI" id="CHEBI:58349"/>
        <dbReference type="ChEBI" id="CHEBI:67139"/>
        <dbReference type="EC" id="1.17.1.8"/>
    </reaction>
</comment>
<evidence type="ECO:0000256" key="10">
    <source>
        <dbReference type="ARBA" id="ARBA00038983"/>
    </source>
</evidence>
<dbReference type="InterPro" id="IPR022664">
    <property type="entry name" value="DapB_N_CS"/>
</dbReference>
<dbReference type="InterPro" id="IPR023940">
    <property type="entry name" value="DHDPR_bac"/>
</dbReference>
<dbReference type="Gene3D" id="3.40.50.720">
    <property type="entry name" value="NAD(P)-binding Rossmann-like Domain"/>
    <property type="match status" value="1"/>
</dbReference>
<feature type="domain" description="Dihydrodipicolinate reductase N-terminal" evidence="13">
    <location>
        <begin position="188"/>
        <end position="306"/>
    </location>
</feature>
<evidence type="ECO:0000313" key="16">
    <source>
        <dbReference type="EMBL" id="CAK9065141.1"/>
    </source>
</evidence>
<evidence type="ECO:0000256" key="8">
    <source>
        <dbReference type="ARBA" id="ARBA00023154"/>
    </source>
</evidence>
<dbReference type="Pfam" id="PF07978">
    <property type="entry name" value="NIPSNAP"/>
    <property type="match status" value="1"/>
</dbReference>
<keyword evidence="8" id="KW-0457">Lysine biosynthesis</keyword>
<evidence type="ECO:0000256" key="11">
    <source>
        <dbReference type="ARBA" id="ARBA00049080"/>
    </source>
</evidence>
<comment type="pathway">
    <text evidence="9">Amino-acid biosynthesis; L-lysine biosynthesis via DAP pathway; (S)-tetrahydrodipicolinate from L-aspartate: step 4/4.</text>
</comment>
<gene>
    <name evidence="16" type="ORF">SCF082_LOCUS33409</name>
</gene>
<keyword evidence="4" id="KW-0521">NADP</keyword>
<accession>A0ABP0NMY2</accession>
<evidence type="ECO:0000256" key="5">
    <source>
        <dbReference type="ARBA" id="ARBA00022915"/>
    </source>
</evidence>
<dbReference type="Gene3D" id="3.30.70.100">
    <property type="match status" value="2"/>
</dbReference>
<dbReference type="Proteomes" id="UP001642464">
    <property type="component" value="Unassembled WGS sequence"/>
</dbReference>
<protein>
    <recommendedName>
        <fullName evidence="10">4-hydroxy-tetrahydrodipicolinate reductase</fullName>
        <ecNumber evidence="10">1.17.1.8</ecNumber>
    </recommendedName>
</protein>
<evidence type="ECO:0000256" key="2">
    <source>
        <dbReference type="ARBA" id="ARBA00022490"/>
    </source>
</evidence>
<dbReference type="CDD" id="cd02274">
    <property type="entry name" value="DHDPR_N"/>
    <property type="match status" value="1"/>
</dbReference>
<evidence type="ECO:0000256" key="9">
    <source>
        <dbReference type="ARBA" id="ARBA00037922"/>
    </source>
</evidence>
<dbReference type="InterPro" id="IPR036291">
    <property type="entry name" value="NAD(P)-bd_dom_sf"/>
</dbReference>
<dbReference type="Pfam" id="PF05173">
    <property type="entry name" value="DapB_C"/>
    <property type="match status" value="1"/>
</dbReference>
<dbReference type="SUPFAM" id="SSF55347">
    <property type="entry name" value="Glyceraldehyde-3-phosphate dehydrogenase-like, C-terminal domain"/>
    <property type="match status" value="1"/>
</dbReference>
<feature type="non-terminal residue" evidence="16">
    <location>
        <position position="1"/>
    </location>
</feature>
<comment type="catalytic activity">
    <reaction evidence="12">
        <text>(S)-2,3,4,5-tetrahydrodipicolinate + NAD(+) + H2O = (2S,4S)-4-hydroxy-2,3,4,5-tetrahydrodipicolinate + NADH + H(+)</text>
        <dbReference type="Rhea" id="RHEA:35323"/>
        <dbReference type="ChEBI" id="CHEBI:15377"/>
        <dbReference type="ChEBI" id="CHEBI:15378"/>
        <dbReference type="ChEBI" id="CHEBI:16845"/>
        <dbReference type="ChEBI" id="CHEBI:57540"/>
        <dbReference type="ChEBI" id="CHEBI:57945"/>
        <dbReference type="ChEBI" id="CHEBI:67139"/>
        <dbReference type="EC" id="1.17.1.8"/>
    </reaction>
</comment>
<dbReference type="EC" id="1.17.1.8" evidence="10"/>
<comment type="caution">
    <text evidence="16">The sequence shown here is derived from an EMBL/GenBank/DDBJ whole genome shotgun (WGS) entry which is preliminary data.</text>
</comment>
<evidence type="ECO:0000256" key="6">
    <source>
        <dbReference type="ARBA" id="ARBA00023002"/>
    </source>
</evidence>
<keyword evidence="3" id="KW-0028">Amino-acid biosynthesis</keyword>
<organism evidence="16 17">
    <name type="scientific">Durusdinium trenchii</name>
    <dbReference type="NCBI Taxonomy" id="1381693"/>
    <lineage>
        <taxon>Eukaryota</taxon>
        <taxon>Sar</taxon>
        <taxon>Alveolata</taxon>
        <taxon>Dinophyceae</taxon>
        <taxon>Suessiales</taxon>
        <taxon>Symbiodiniaceae</taxon>
        <taxon>Durusdinium</taxon>
    </lineage>
</organism>
<dbReference type="SUPFAM" id="SSF51735">
    <property type="entry name" value="NAD(P)-binding Rossmann-fold domains"/>
    <property type="match status" value="1"/>
</dbReference>
<sequence>PTSETTLVYLLKHKSRDAARASWDAFRNDPEWKDVAAASRKAHGKILAKAPEATYLELTDYSPAVGAPDAEKVFELRTYTSPEGKLSELHDRFRKYTDDLFQKHGMTSYGYWAPTDPPASGNVMIYLLEHSSRDAARDSWKAFLSDPEWKEVARKTQENGPLLSKRPDAVFLKLTDYSPRESHMAEVIKLAVNGAAGRMGQRIVALAHGDTDIEVVAALESASHPAIGKDAGVVAGLEPIGVAIGSEVPVGVDVVIDFSMPEAAVKIAELCGQRKIPLVEATTGMSAEQLTATLMLGANTIGVCWADARTAVNVAMKIVRDAARALKGMPEGVDVEIIERHHRYKEDAPSGTALRFGDI</sequence>
<evidence type="ECO:0000259" key="13">
    <source>
        <dbReference type="Pfam" id="PF01113"/>
    </source>
</evidence>
<dbReference type="PROSITE" id="PS01298">
    <property type="entry name" value="DAPB"/>
    <property type="match status" value="1"/>
</dbReference>
<dbReference type="NCBIfam" id="TIGR00036">
    <property type="entry name" value="dapB"/>
    <property type="match status" value="1"/>
</dbReference>
<dbReference type="InterPro" id="IPR000846">
    <property type="entry name" value="DapB_N"/>
</dbReference>
<evidence type="ECO:0000259" key="14">
    <source>
        <dbReference type="Pfam" id="PF05173"/>
    </source>
</evidence>
<keyword evidence="7" id="KW-0520">NAD</keyword>
<evidence type="ECO:0000256" key="4">
    <source>
        <dbReference type="ARBA" id="ARBA00022857"/>
    </source>
</evidence>
<feature type="domain" description="Dihydrodipicolinate reductase C-terminal" evidence="14">
    <location>
        <begin position="312"/>
        <end position="357"/>
    </location>
</feature>
<evidence type="ECO:0000259" key="15">
    <source>
        <dbReference type="Pfam" id="PF07978"/>
    </source>
</evidence>
<dbReference type="Pfam" id="PF01113">
    <property type="entry name" value="DapB_N"/>
    <property type="match status" value="1"/>
</dbReference>
<keyword evidence="17" id="KW-1185">Reference proteome</keyword>
<dbReference type="InterPro" id="IPR022663">
    <property type="entry name" value="DapB_C"/>
</dbReference>
<keyword evidence="5" id="KW-0220">Diaminopimelate biosynthesis</keyword>
<dbReference type="SUPFAM" id="SSF54909">
    <property type="entry name" value="Dimeric alpha+beta barrel"/>
    <property type="match status" value="1"/>
</dbReference>
<evidence type="ECO:0000313" key="17">
    <source>
        <dbReference type="Proteomes" id="UP001642464"/>
    </source>
</evidence>
<reference evidence="16 17" key="1">
    <citation type="submission" date="2024-02" db="EMBL/GenBank/DDBJ databases">
        <authorList>
            <person name="Chen Y."/>
            <person name="Shah S."/>
            <person name="Dougan E. K."/>
            <person name="Thang M."/>
            <person name="Chan C."/>
        </authorList>
    </citation>
    <scope>NUCLEOTIDE SEQUENCE [LARGE SCALE GENOMIC DNA]</scope>
</reference>
<feature type="domain" description="NIPSNAP" evidence="15">
    <location>
        <begin position="74"/>
        <end position="179"/>
    </location>
</feature>
<keyword evidence="2" id="KW-0963">Cytoplasm</keyword>
<dbReference type="InterPro" id="IPR012577">
    <property type="entry name" value="NIPSNAP"/>
</dbReference>
<name>A0ABP0NMY2_9DINO</name>
<dbReference type="PANTHER" id="PTHR20836">
    <property type="entry name" value="DIHYDRODIPICOLINATE REDUCTASE"/>
    <property type="match status" value="1"/>
</dbReference>
<evidence type="ECO:0000256" key="1">
    <source>
        <dbReference type="ARBA" id="ARBA00006642"/>
    </source>
</evidence>
<feature type="non-terminal residue" evidence="16">
    <location>
        <position position="359"/>
    </location>
</feature>
<evidence type="ECO:0000256" key="3">
    <source>
        <dbReference type="ARBA" id="ARBA00022605"/>
    </source>
</evidence>